<accession>A0A811PMJ5</accession>
<dbReference type="InterPro" id="IPR019533">
    <property type="entry name" value="Peptidase_S26"/>
</dbReference>
<organism evidence="3 4">
    <name type="scientific">Miscanthus lutarioriparius</name>
    <dbReference type="NCBI Taxonomy" id="422564"/>
    <lineage>
        <taxon>Eukaryota</taxon>
        <taxon>Viridiplantae</taxon>
        <taxon>Streptophyta</taxon>
        <taxon>Embryophyta</taxon>
        <taxon>Tracheophyta</taxon>
        <taxon>Spermatophyta</taxon>
        <taxon>Magnoliopsida</taxon>
        <taxon>Liliopsida</taxon>
        <taxon>Poales</taxon>
        <taxon>Poaceae</taxon>
        <taxon>PACMAD clade</taxon>
        <taxon>Panicoideae</taxon>
        <taxon>Andropogonodae</taxon>
        <taxon>Andropogoneae</taxon>
        <taxon>Saccharinae</taxon>
        <taxon>Miscanthus</taxon>
    </lineage>
</organism>
<dbReference type="CDD" id="cd06530">
    <property type="entry name" value="S26_SPase_I"/>
    <property type="match status" value="1"/>
</dbReference>
<dbReference type="SMART" id="SM01041">
    <property type="entry name" value="BRO1"/>
    <property type="match status" value="1"/>
</dbReference>
<dbReference type="GO" id="GO:0006465">
    <property type="term" value="P:signal peptide processing"/>
    <property type="evidence" value="ECO:0007669"/>
    <property type="project" value="InterPro"/>
</dbReference>
<dbReference type="Pfam" id="PF03097">
    <property type="entry name" value="BRO1"/>
    <property type="match status" value="1"/>
</dbReference>
<evidence type="ECO:0000259" key="2">
    <source>
        <dbReference type="PROSITE" id="PS51180"/>
    </source>
</evidence>
<keyword evidence="4" id="KW-1185">Reference proteome</keyword>
<evidence type="ECO:0000313" key="3">
    <source>
        <dbReference type="EMBL" id="CAD6248886.1"/>
    </source>
</evidence>
<evidence type="ECO:0000256" key="1">
    <source>
        <dbReference type="ARBA" id="ARBA00008901"/>
    </source>
</evidence>
<dbReference type="AlphaFoldDB" id="A0A811PMJ5"/>
<dbReference type="OrthoDB" id="1909455at2759"/>
<dbReference type="InterPro" id="IPR038499">
    <property type="entry name" value="BRO1_sf"/>
</dbReference>
<dbReference type="Proteomes" id="UP000604825">
    <property type="component" value="Unassembled WGS sequence"/>
</dbReference>
<dbReference type="EMBL" id="CAJGYO010000008">
    <property type="protein sequence ID" value="CAD6248886.1"/>
    <property type="molecule type" value="Genomic_DNA"/>
</dbReference>
<evidence type="ECO:0000313" key="4">
    <source>
        <dbReference type="Proteomes" id="UP000604825"/>
    </source>
</evidence>
<dbReference type="InterPro" id="IPR038898">
    <property type="entry name" value="BROX"/>
</dbReference>
<dbReference type="CDD" id="cd09034">
    <property type="entry name" value="BRO1_Alix_like"/>
    <property type="match status" value="1"/>
</dbReference>
<feature type="domain" description="BRO1" evidence="2">
    <location>
        <begin position="26"/>
        <end position="434"/>
    </location>
</feature>
<sequence length="522" mass="58120">MGCFNSKPNDAGAIRRRPGNIGEVAVFIPGLRVPESLELSQPLGDGHLRRLTERLAALRSRIVVMAAHEALSVTRPRKRTFTQHGGSTSADLLQALEDYLPVLLGLVKEGSNLEDKIQFSWMNQEDDAEETALPSSWYEVLSVLHMMAMLRLSQANSLLLPKTSLEGYHAKVSEDNKRASIEIFLKASGFLECAIQHVLPRISPENRKGLPVDLSEGVLKAICMQALGQAIDVQLGLAIDSPKATLAVKRRLACEMVKCWQQAHESMADLPLIDSWGEKHRLFVTWKYIEAKAAAYYYHGLILDEGNTEKSHRMAVAALQSAEEFLKESKDAAEAFHAAPPVSRSPPACGSMKYLHEKIQKDSSCKVRINKDLYSNDSIREAVPALPDFAVALKPEEYRLPAVTGDILFLHMNKEPIGTREIIVFNVEGRDIPIVHRVIKVHERHDTTEFDILTKGDNNREDDRMGMLCANGQLWLQRQHIIGRAVGYLPYAGWLTIAMTEKPVLKYLLVGALGLLVVASKE</sequence>
<comment type="caution">
    <text evidence="3">The sequence shown here is derived from an EMBL/GenBank/DDBJ whole genome shotgun (WGS) entry which is preliminary data.</text>
</comment>
<gene>
    <name evidence="3" type="ORF">NCGR_LOCUS32768</name>
</gene>
<dbReference type="GO" id="GO:0004252">
    <property type="term" value="F:serine-type endopeptidase activity"/>
    <property type="evidence" value="ECO:0007669"/>
    <property type="project" value="InterPro"/>
</dbReference>
<dbReference type="Gene3D" id="1.25.40.280">
    <property type="entry name" value="alix/aip1 like domains"/>
    <property type="match status" value="1"/>
</dbReference>
<comment type="similarity">
    <text evidence="1">Belongs to the BROX family.</text>
</comment>
<dbReference type="PANTHER" id="PTHR23032:SF10">
    <property type="entry name" value="OS02G0828100 PROTEIN"/>
    <property type="match status" value="1"/>
</dbReference>
<proteinExistence type="inferred from homology"/>
<dbReference type="InterPro" id="IPR004328">
    <property type="entry name" value="BRO1_dom"/>
</dbReference>
<reference evidence="3" key="1">
    <citation type="submission" date="2020-10" db="EMBL/GenBank/DDBJ databases">
        <authorList>
            <person name="Han B."/>
            <person name="Lu T."/>
            <person name="Zhao Q."/>
            <person name="Huang X."/>
            <person name="Zhao Y."/>
        </authorList>
    </citation>
    <scope>NUCLEOTIDE SEQUENCE</scope>
</reference>
<name>A0A811PMJ5_9POAL</name>
<protein>
    <recommendedName>
        <fullName evidence="2">BRO1 domain-containing protein</fullName>
    </recommendedName>
</protein>
<dbReference type="PROSITE" id="PS51180">
    <property type="entry name" value="BRO1"/>
    <property type="match status" value="1"/>
</dbReference>
<dbReference type="PANTHER" id="PTHR23032">
    <property type="entry name" value="BRO1 DOMAIN-CONTAINING PROTEIN BROX"/>
    <property type="match status" value="1"/>
</dbReference>